<dbReference type="PANTHER" id="PTHR43820">
    <property type="entry name" value="HIGH-AFFINITY BRANCHED-CHAIN AMINO ACID TRANSPORT ATP-BINDING PROTEIN LIVF"/>
    <property type="match status" value="1"/>
</dbReference>
<evidence type="ECO:0000256" key="2">
    <source>
        <dbReference type="ARBA" id="ARBA00022448"/>
    </source>
</evidence>
<dbReference type="Pfam" id="PF00005">
    <property type="entry name" value="ABC_tran"/>
    <property type="match status" value="1"/>
</dbReference>
<dbReference type="Gene3D" id="3.40.50.300">
    <property type="entry name" value="P-loop containing nucleotide triphosphate hydrolases"/>
    <property type="match status" value="1"/>
</dbReference>
<dbReference type="PANTHER" id="PTHR43820:SF4">
    <property type="entry name" value="HIGH-AFFINITY BRANCHED-CHAIN AMINO ACID TRANSPORT ATP-BINDING PROTEIN LIVF"/>
    <property type="match status" value="1"/>
</dbReference>
<evidence type="ECO:0000313" key="8">
    <source>
        <dbReference type="Proteomes" id="UP001299265"/>
    </source>
</evidence>
<evidence type="ECO:0000256" key="4">
    <source>
        <dbReference type="ARBA" id="ARBA00022840"/>
    </source>
</evidence>
<comment type="caution">
    <text evidence="7">The sequence shown here is derived from an EMBL/GenBank/DDBJ whole genome shotgun (WGS) entry which is preliminary data.</text>
</comment>
<dbReference type="SUPFAM" id="SSF52540">
    <property type="entry name" value="P-loop containing nucleoside triphosphate hydrolases"/>
    <property type="match status" value="1"/>
</dbReference>
<proteinExistence type="inferred from homology"/>
<gene>
    <name evidence="7" type="ORF">LQE92_10075</name>
</gene>
<keyword evidence="5" id="KW-0029">Amino-acid transport</keyword>
<dbReference type="SMART" id="SM00382">
    <property type="entry name" value="AAA"/>
    <property type="match status" value="1"/>
</dbReference>
<name>A0AAP2RIS5_9FIRM</name>
<organism evidence="7 8">
    <name type="scientific">Lientehia hominis</name>
    <dbReference type="NCBI Taxonomy" id="2897778"/>
    <lineage>
        <taxon>Bacteria</taxon>
        <taxon>Bacillati</taxon>
        <taxon>Bacillota</taxon>
        <taxon>Clostridia</taxon>
        <taxon>Lachnospirales</taxon>
        <taxon>Lachnospiraceae</taxon>
        <taxon>Lientehia</taxon>
    </lineage>
</organism>
<dbReference type="GO" id="GO:0005524">
    <property type="term" value="F:ATP binding"/>
    <property type="evidence" value="ECO:0007669"/>
    <property type="project" value="UniProtKB-KW"/>
</dbReference>
<evidence type="ECO:0000259" key="6">
    <source>
        <dbReference type="PROSITE" id="PS50893"/>
    </source>
</evidence>
<sequence>MLEIKNINAGYGDLQVLFDVSMEVKDGECVALVGSNGAGKTSLLNVVGGHLKASAGQVIWNGEDILKTSPTKRADLAISHIPQGRGILGTLSVMDNLLLGGYCRRVKKKRMENIEKAFDMFPKLKERQKQVAGSMSGGEQQMLAIARALVMEPDLLMLDEPSLGLAPVVVDEMFDYIAAVRDSGVSILLIEQNLPAALSIAQRGYVMENGRIVLEGNNHELAENEDVKRAYLGI</sequence>
<keyword evidence="4 7" id="KW-0067">ATP-binding</keyword>
<dbReference type="RefSeq" id="WP_231062840.1">
    <property type="nucleotide sequence ID" value="NZ_JAJNOR010000005.1"/>
</dbReference>
<dbReference type="InterPro" id="IPR003593">
    <property type="entry name" value="AAA+_ATPase"/>
</dbReference>
<protein>
    <submittedName>
        <fullName evidence="7">ABC transporter ATP-binding protein</fullName>
    </submittedName>
</protein>
<dbReference type="InterPro" id="IPR003439">
    <property type="entry name" value="ABC_transporter-like_ATP-bd"/>
</dbReference>
<evidence type="ECO:0000256" key="5">
    <source>
        <dbReference type="ARBA" id="ARBA00022970"/>
    </source>
</evidence>
<evidence type="ECO:0000313" key="7">
    <source>
        <dbReference type="EMBL" id="MCD2492974.1"/>
    </source>
</evidence>
<keyword evidence="8" id="KW-1185">Reference proteome</keyword>
<dbReference type="AlphaFoldDB" id="A0AAP2RIS5"/>
<dbReference type="InterPro" id="IPR052156">
    <property type="entry name" value="BCAA_Transport_ATP-bd_LivF"/>
</dbReference>
<keyword evidence="3" id="KW-0547">Nucleotide-binding</keyword>
<comment type="similarity">
    <text evidence="1">Belongs to the ABC transporter superfamily.</text>
</comment>
<dbReference type="InterPro" id="IPR027417">
    <property type="entry name" value="P-loop_NTPase"/>
</dbReference>
<dbReference type="GO" id="GO:0016887">
    <property type="term" value="F:ATP hydrolysis activity"/>
    <property type="evidence" value="ECO:0007669"/>
    <property type="project" value="InterPro"/>
</dbReference>
<evidence type="ECO:0000256" key="1">
    <source>
        <dbReference type="ARBA" id="ARBA00005417"/>
    </source>
</evidence>
<reference evidence="7 8" key="1">
    <citation type="submission" date="2021-11" db="EMBL/GenBank/DDBJ databases">
        <title>Lacrimispora sp. nov. NSJ-141 isolated from human feces.</title>
        <authorList>
            <person name="Abdugheni R."/>
        </authorList>
    </citation>
    <scope>NUCLEOTIDE SEQUENCE [LARGE SCALE GENOMIC DNA]</scope>
    <source>
        <strain evidence="7 8">NSJ-141</strain>
    </source>
</reference>
<dbReference type="PROSITE" id="PS00211">
    <property type="entry name" value="ABC_TRANSPORTER_1"/>
    <property type="match status" value="1"/>
</dbReference>
<dbReference type="PROSITE" id="PS50893">
    <property type="entry name" value="ABC_TRANSPORTER_2"/>
    <property type="match status" value="1"/>
</dbReference>
<dbReference type="Proteomes" id="UP001299265">
    <property type="component" value="Unassembled WGS sequence"/>
</dbReference>
<evidence type="ECO:0000256" key="3">
    <source>
        <dbReference type="ARBA" id="ARBA00022741"/>
    </source>
</evidence>
<dbReference type="InterPro" id="IPR017871">
    <property type="entry name" value="ABC_transporter-like_CS"/>
</dbReference>
<dbReference type="GO" id="GO:0015658">
    <property type="term" value="F:branched-chain amino acid transmembrane transporter activity"/>
    <property type="evidence" value="ECO:0007669"/>
    <property type="project" value="TreeGrafter"/>
</dbReference>
<dbReference type="GO" id="GO:0015807">
    <property type="term" value="P:L-amino acid transport"/>
    <property type="evidence" value="ECO:0007669"/>
    <property type="project" value="TreeGrafter"/>
</dbReference>
<accession>A0AAP2RIS5</accession>
<feature type="domain" description="ABC transporter" evidence="6">
    <location>
        <begin position="2"/>
        <end position="234"/>
    </location>
</feature>
<keyword evidence="2" id="KW-0813">Transport</keyword>
<dbReference type="CDD" id="cd03224">
    <property type="entry name" value="ABC_TM1139_LivF_branched"/>
    <property type="match status" value="1"/>
</dbReference>
<dbReference type="EMBL" id="JAJNOR010000005">
    <property type="protein sequence ID" value="MCD2492974.1"/>
    <property type="molecule type" value="Genomic_DNA"/>
</dbReference>